<keyword evidence="1" id="KW-0472">Membrane</keyword>
<dbReference type="Gene3D" id="3.90.550.10">
    <property type="entry name" value="Spore Coat Polysaccharide Biosynthesis Protein SpsA, Chain A"/>
    <property type="match status" value="1"/>
</dbReference>
<proteinExistence type="predicted"/>
<feature type="domain" description="Glycosyltransferase 2-like" evidence="2">
    <location>
        <begin position="3"/>
        <end position="157"/>
    </location>
</feature>
<protein>
    <recommendedName>
        <fullName evidence="2">Glycosyltransferase 2-like domain-containing protein</fullName>
    </recommendedName>
</protein>
<dbReference type="CDD" id="cd04186">
    <property type="entry name" value="GT_2_like_c"/>
    <property type="match status" value="1"/>
</dbReference>
<dbReference type="InterPro" id="IPR029044">
    <property type="entry name" value="Nucleotide-diphossugar_trans"/>
</dbReference>
<evidence type="ECO:0000313" key="3">
    <source>
        <dbReference type="EMBL" id="OGL98506.1"/>
    </source>
</evidence>
<feature type="transmembrane region" description="Helical" evidence="1">
    <location>
        <begin position="256"/>
        <end position="278"/>
    </location>
</feature>
<keyword evidence="1" id="KW-0812">Transmembrane</keyword>
<keyword evidence="1" id="KW-1133">Transmembrane helix</keyword>
<sequence>MISIVTVSYKTTDYVYAMLSSLFKHAYGAEMEVFVVINGDGTDSGELQAAFPTVRFIVSDKNLGFAGGNNLAIAEARGEFILLVNPDVVFTENAIQGIRDRMRRDADVGVGGISLKNPDGSQQDCVWRFPTPIDQLLLMLKVPHLFPNVGPIRRYLMKDFDYAVTQDVDQVMGAFFCIRRETLAQIGLLDDGFFMWYEEVDFCKRARNAGWKARYYADVSVSHRKAGSFRRVGTFKKQGMVRRSLRRYMKKHHGNAAWFLFVMLDPLFVLLAVIASIIKPQ</sequence>
<dbReference type="AlphaFoldDB" id="A0A1F7W783"/>
<comment type="caution">
    <text evidence="3">The sequence shown here is derived from an EMBL/GenBank/DDBJ whole genome shotgun (WGS) entry which is preliminary data.</text>
</comment>
<reference evidence="3 4" key="1">
    <citation type="journal article" date="2016" name="Nat. Commun.">
        <title>Thousands of microbial genomes shed light on interconnected biogeochemical processes in an aquifer system.</title>
        <authorList>
            <person name="Anantharaman K."/>
            <person name="Brown C.T."/>
            <person name="Hug L.A."/>
            <person name="Sharon I."/>
            <person name="Castelle C.J."/>
            <person name="Probst A.J."/>
            <person name="Thomas B.C."/>
            <person name="Singh A."/>
            <person name="Wilkins M.J."/>
            <person name="Karaoz U."/>
            <person name="Brodie E.L."/>
            <person name="Williams K.H."/>
            <person name="Hubbard S.S."/>
            <person name="Banfield J.F."/>
        </authorList>
    </citation>
    <scope>NUCLEOTIDE SEQUENCE [LARGE SCALE GENOMIC DNA]</scope>
</reference>
<evidence type="ECO:0000259" key="2">
    <source>
        <dbReference type="Pfam" id="PF00535"/>
    </source>
</evidence>
<dbReference type="Pfam" id="PF00535">
    <property type="entry name" value="Glycos_transf_2"/>
    <property type="match status" value="1"/>
</dbReference>
<name>A0A1F7W783_9BACT</name>
<dbReference type="PANTHER" id="PTHR43179:SF7">
    <property type="entry name" value="RHAMNOSYLTRANSFERASE WBBL"/>
    <property type="match status" value="1"/>
</dbReference>
<gene>
    <name evidence="3" type="ORF">A2304_02325</name>
</gene>
<dbReference type="SUPFAM" id="SSF53448">
    <property type="entry name" value="Nucleotide-diphospho-sugar transferases"/>
    <property type="match status" value="1"/>
</dbReference>
<dbReference type="InterPro" id="IPR001173">
    <property type="entry name" value="Glyco_trans_2-like"/>
</dbReference>
<evidence type="ECO:0000313" key="4">
    <source>
        <dbReference type="Proteomes" id="UP000176501"/>
    </source>
</evidence>
<dbReference type="PANTHER" id="PTHR43179">
    <property type="entry name" value="RHAMNOSYLTRANSFERASE WBBL"/>
    <property type="match status" value="1"/>
</dbReference>
<evidence type="ECO:0000256" key="1">
    <source>
        <dbReference type="SAM" id="Phobius"/>
    </source>
</evidence>
<dbReference type="Proteomes" id="UP000176501">
    <property type="component" value="Unassembled WGS sequence"/>
</dbReference>
<organism evidence="3 4">
    <name type="scientific">Candidatus Uhrbacteria bacterium RIFOXYB2_FULL_57_15</name>
    <dbReference type="NCBI Taxonomy" id="1802422"/>
    <lineage>
        <taxon>Bacteria</taxon>
        <taxon>Candidatus Uhriibacteriota</taxon>
    </lineage>
</organism>
<dbReference type="EMBL" id="MGFE01000020">
    <property type="protein sequence ID" value="OGL98506.1"/>
    <property type="molecule type" value="Genomic_DNA"/>
</dbReference>
<accession>A0A1F7W783</accession>